<protein>
    <submittedName>
        <fullName evidence="3">Subtilisin-like protein</fullName>
    </submittedName>
</protein>
<name>A0A9P4U991_9PLEO</name>
<dbReference type="EMBL" id="MU001503">
    <property type="protein sequence ID" value="KAF2443179.1"/>
    <property type="molecule type" value="Genomic_DNA"/>
</dbReference>
<dbReference type="GO" id="GO:0006508">
    <property type="term" value="P:proteolysis"/>
    <property type="evidence" value="ECO:0007669"/>
    <property type="project" value="InterPro"/>
</dbReference>
<dbReference type="SUPFAM" id="SSF52743">
    <property type="entry name" value="Subtilisin-like"/>
    <property type="match status" value="1"/>
</dbReference>
<dbReference type="Pfam" id="PF00082">
    <property type="entry name" value="Peptidase_S8"/>
    <property type="match status" value="1"/>
</dbReference>
<dbReference type="Proteomes" id="UP000799764">
    <property type="component" value="Unassembled WGS sequence"/>
</dbReference>
<feature type="domain" description="Peptidase S8/S53" evidence="2">
    <location>
        <begin position="40"/>
        <end position="205"/>
    </location>
</feature>
<proteinExistence type="inferred from homology"/>
<evidence type="ECO:0000313" key="3">
    <source>
        <dbReference type="EMBL" id="KAF2443179.1"/>
    </source>
</evidence>
<accession>A0A9P4U991</accession>
<evidence type="ECO:0000259" key="2">
    <source>
        <dbReference type="Pfam" id="PF00082"/>
    </source>
</evidence>
<dbReference type="InterPro" id="IPR036852">
    <property type="entry name" value="Peptidase_S8/S53_dom_sf"/>
</dbReference>
<keyword evidence="4" id="KW-1185">Reference proteome</keyword>
<dbReference type="OrthoDB" id="3791004at2759"/>
<evidence type="ECO:0000256" key="1">
    <source>
        <dbReference type="PROSITE-ProRule" id="PRU01240"/>
    </source>
</evidence>
<organism evidence="3 4">
    <name type="scientific">Karstenula rhodostoma CBS 690.94</name>
    <dbReference type="NCBI Taxonomy" id="1392251"/>
    <lineage>
        <taxon>Eukaryota</taxon>
        <taxon>Fungi</taxon>
        <taxon>Dikarya</taxon>
        <taxon>Ascomycota</taxon>
        <taxon>Pezizomycotina</taxon>
        <taxon>Dothideomycetes</taxon>
        <taxon>Pleosporomycetidae</taxon>
        <taxon>Pleosporales</taxon>
        <taxon>Massarineae</taxon>
        <taxon>Didymosphaeriaceae</taxon>
        <taxon>Karstenula</taxon>
    </lineage>
</organism>
<evidence type="ECO:0000313" key="4">
    <source>
        <dbReference type="Proteomes" id="UP000799764"/>
    </source>
</evidence>
<dbReference type="AlphaFoldDB" id="A0A9P4U991"/>
<dbReference type="InterPro" id="IPR000209">
    <property type="entry name" value="Peptidase_S8/S53_dom"/>
</dbReference>
<gene>
    <name evidence="3" type="ORF">P171DRAFT_363428</name>
</gene>
<comment type="caution">
    <text evidence="3">The sequence shown here is derived from an EMBL/GenBank/DDBJ whole genome shotgun (WGS) entry which is preliminary data.</text>
</comment>
<reference evidence="3" key="1">
    <citation type="journal article" date="2020" name="Stud. Mycol.">
        <title>101 Dothideomycetes genomes: a test case for predicting lifestyles and emergence of pathogens.</title>
        <authorList>
            <person name="Haridas S."/>
            <person name="Albert R."/>
            <person name="Binder M."/>
            <person name="Bloem J."/>
            <person name="Labutti K."/>
            <person name="Salamov A."/>
            <person name="Andreopoulos B."/>
            <person name="Baker S."/>
            <person name="Barry K."/>
            <person name="Bills G."/>
            <person name="Bluhm B."/>
            <person name="Cannon C."/>
            <person name="Castanera R."/>
            <person name="Culley D."/>
            <person name="Daum C."/>
            <person name="Ezra D."/>
            <person name="Gonzalez J."/>
            <person name="Henrissat B."/>
            <person name="Kuo A."/>
            <person name="Liang C."/>
            <person name="Lipzen A."/>
            <person name="Lutzoni F."/>
            <person name="Magnuson J."/>
            <person name="Mondo S."/>
            <person name="Nolan M."/>
            <person name="Ohm R."/>
            <person name="Pangilinan J."/>
            <person name="Park H.-J."/>
            <person name="Ramirez L."/>
            <person name="Alfaro M."/>
            <person name="Sun H."/>
            <person name="Tritt A."/>
            <person name="Yoshinaga Y."/>
            <person name="Zwiers L.-H."/>
            <person name="Turgeon B."/>
            <person name="Goodwin S."/>
            <person name="Spatafora J."/>
            <person name="Crous P."/>
            <person name="Grigoriev I."/>
        </authorList>
    </citation>
    <scope>NUCLEOTIDE SEQUENCE</scope>
    <source>
        <strain evidence="3">CBS 690.94</strain>
    </source>
</reference>
<dbReference type="GO" id="GO:0004252">
    <property type="term" value="F:serine-type endopeptidase activity"/>
    <property type="evidence" value="ECO:0007669"/>
    <property type="project" value="InterPro"/>
</dbReference>
<sequence>MRHGLGASSKEFRTLWSRIKEGRSFVDDDYQLSPWLFASHPHGTQMANLICAIDPRCELYVAKVTDGYRYGINPKRLARAIEWARDRQVDIISMSLSLLQSFENLGQAISNAGHDHIVMMCSSHDLGKNVTKAWPATARETTTITAYDEYGQLLRSIDDTEKYDFTLPGHNVAAGVIPFLESNDRISGSSVSTAIAAGLGSLILSCTRLKNPDKEFIGSQRQNLVDNYLKSMTLQPGSKELLLENFGNIDAKIKEGEYINAEAIIDGAFSWGKIQGFCDGSS</sequence>
<comment type="similarity">
    <text evidence="1">Belongs to the peptidase S8 family.</text>
</comment>
<dbReference type="PROSITE" id="PS51892">
    <property type="entry name" value="SUBTILASE"/>
    <property type="match status" value="1"/>
</dbReference>
<dbReference type="Gene3D" id="3.40.50.200">
    <property type="entry name" value="Peptidase S8/S53 domain"/>
    <property type="match status" value="1"/>
</dbReference>
<comment type="caution">
    <text evidence="1">Lacks conserved residue(s) required for the propagation of feature annotation.</text>
</comment>